<dbReference type="AlphaFoldDB" id="A0A5C7FFT0"/>
<dbReference type="PROSITE" id="PS51257">
    <property type="entry name" value="PROKAR_LIPOPROTEIN"/>
    <property type="match status" value="1"/>
</dbReference>
<proteinExistence type="predicted"/>
<keyword evidence="2" id="KW-1185">Reference proteome</keyword>
<sequence length="134" mass="14977">MKKLLLLVSILSCLTVSCIDKEFPPLEELGGSVFLPDGPDLFTITNVEQVRTSGTLRRISLTFASIYNDLPLQQQENITGAVIITPRREVGIGLTRTSLVETDEYEIGQNICYSFFFITNNGNSRETVHCFDVE</sequence>
<dbReference type="RefSeq" id="WP_147930553.1">
    <property type="nucleotide sequence ID" value="NZ_VOXD01000012.1"/>
</dbReference>
<evidence type="ECO:0000313" key="1">
    <source>
        <dbReference type="EMBL" id="TXF89723.1"/>
    </source>
</evidence>
<organism evidence="1 2">
    <name type="scientific">Neolewinella aurantiaca</name>
    <dbReference type="NCBI Taxonomy" id="2602767"/>
    <lineage>
        <taxon>Bacteria</taxon>
        <taxon>Pseudomonadati</taxon>
        <taxon>Bacteroidota</taxon>
        <taxon>Saprospiria</taxon>
        <taxon>Saprospirales</taxon>
        <taxon>Lewinellaceae</taxon>
        <taxon>Neolewinella</taxon>
    </lineage>
</organism>
<protein>
    <recommendedName>
        <fullName evidence="3">Lipoprotein</fullName>
    </recommendedName>
</protein>
<evidence type="ECO:0000313" key="2">
    <source>
        <dbReference type="Proteomes" id="UP000321907"/>
    </source>
</evidence>
<name>A0A5C7FFT0_9BACT</name>
<accession>A0A5C7FFT0</accession>
<comment type="caution">
    <text evidence="1">The sequence shown here is derived from an EMBL/GenBank/DDBJ whole genome shotgun (WGS) entry which is preliminary data.</text>
</comment>
<dbReference type="Proteomes" id="UP000321907">
    <property type="component" value="Unassembled WGS sequence"/>
</dbReference>
<gene>
    <name evidence="1" type="ORF">FUA23_09755</name>
</gene>
<reference evidence="1 2" key="1">
    <citation type="submission" date="2019-08" db="EMBL/GenBank/DDBJ databases">
        <title>Lewinella sp. strain SSH13 Genome sequencing and assembly.</title>
        <authorList>
            <person name="Kim I."/>
        </authorList>
    </citation>
    <scope>NUCLEOTIDE SEQUENCE [LARGE SCALE GENOMIC DNA]</scope>
    <source>
        <strain evidence="1 2">SSH13</strain>
    </source>
</reference>
<evidence type="ECO:0008006" key="3">
    <source>
        <dbReference type="Google" id="ProtNLM"/>
    </source>
</evidence>
<dbReference type="EMBL" id="VOXD01000012">
    <property type="protein sequence ID" value="TXF89723.1"/>
    <property type="molecule type" value="Genomic_DNA"/>
</dbReference>